<gene>
    <name evidence="3" type="ORF">HC246_12445</name>
</gene>
<feature type="repeat" description="TPR" evidence="1">
    <location>
        <begin position="436"/>
        <end position="469"/>
    </location>
</feature>
<dbReference type="Proteomes" id="UP000738376">
    <property type="component" value="Unassembled WGS sequence"/>
</dbReference>
<dbReference type="PROSITE" id="PS50005">
    <property type="entry name" value="TPR"/>
    <property type="match status" value="4"/>
</dbReference>
<keyword evidence="4" id="KW-1185">Reference proteome</keyword>
<evidence type="ECO:0000313" key="3">
    <source>
        <dbReference type="EMBL" id="NMF58810.1"/>
    </source>
</evidence>
<dbReference type="SUPFAM" id="SSF48452">
    <property type="entry name" value="TPR-like"/>
    <property type="match status" value="3"/>
</dbReference>
<accession>A0ABX1LTH3</accession>
<dbReference type="InterPro" id="IPR019734">
    <property type="entry name" value="TPR_rpt"/>
</dbReference>
<dbReference type="Pfam" id="PF13424">
    <property type="entry name" value="TPR_12"/>
    <property type="match status" value="4"/>
</dbReference>
<keyword evidence="1" id="KW-0802">TPR repeat</keyword>
<dbReference type="EMBL" id="JAAVJL010000001">
    <property type="protein sequence ID" value="NMF58810.1"/>
    <property type="molecule type" value="Genomic_DNA"/>
</dbReference>
<dbReference type="Gene3D" id="1.25.40.10">
    <property type="entry name" value="Tetratricopeptide repeat domain"/>
    <property type="match status" value="3"/>
</dbReference>
<dbReference type="RefSeq" id="WP_169363663.1">
    <property type="nucleotide sequence ID" value="NZ_JAAVJL010000001.1"/>
</dbReference>
<organism evidence="3 4">
    <name type="scientific">Pseudanabaena yagii GIHE-NHR1</name>
    <dbReference type="NCBI Taxonomy" id="2722753"/>
    <lineage>
        <taxon>Bacteria</taxon>
        <taxon>Bacillati</taxon>
        <taxon>Cyanobacteriota</taxon>
        <taxon>Cyanophyceae</taxon>
        <taxon>Pseudanabaenales</taxon>
        <taxon>Pseudanabaenaceae</taxon>
        <taxon>Pseudanabaena</taxon>
        <taxon>Pseudanabaena yagii</taxon>
    </lineage>
</organism>
<feature type="repeat" description="TPR" evidence="1">
    <location>
        <begin position="356"/>
        <end position="389"/>
    </location>
</feature>
<comment type="caution">
    <text evidence="3">The sequence shown here is derived from an EMBL/GenBank/DDBJ whole genome shotgun (WGS) entry which is preliminary data.</text>
</comment>
<dbReference type="PANTHER" id="PTHR10098">
    <property type="entry name" value="RAPSYN-RELATED"/>
    <property type="match status" value="1"/>
</dbReference>
<sequence>MRLVRNFAVLGILLTAVGMPIAVTPKLELLGLKAIAQSSNSSDELRKQQITEAVYLKQSGYDRLQKADPQGAIADLQKALELFRKWNATGGERDTLNVLGDVYLTTGQYDKAMPYFQQALKIAKEIAKSPDGDPVDIGYTLQYIADVHDKQRQYDQALPIYQHALDIFRDRLKAKKGDRESLQTSESVTLARMASIYFKSAQYDRALASYQQMLPIAIERNDIIGRVQTLNNIGVIYANQTQYQQALESYEQALALVRTLCCYRGDEAAILNNLSALYFSLGQKRRALDFADQATKIYFKLTTNDVAGLKKTEIELLHDVLGEDNSNPTLTSRGLSVRATVGDTANNDVTVKAGQANNLNNLAQLYSNSGKYKEAIAFFQKARNIYQDIGNDLGIGITLDNIGSTYTRLGQTEQAISFHQQALSQYEKVGDRAGIGVALSNLGRAYANNSKQLEAINAYQKALNIAREVRDPSTESVILANIGDLLAQQKQIDSAIAFLKQSVNVRESIRQSIRMLPREDRSAYKQSVSYTYRNLAKLLLQQGRINEAIQILDLLKVQELQDYLRDVKGNERTSSGITLFAPEQAVINSDLKSLINGSPLATQIQQISSQQEANLASSKSLLANVQKFGDRAAMFYPLLFEDRLFLVLLPAKSAPILRSISIQQQDFTKLLQSFRSDLQDSSSSDVKESSAQLYKYLIKPIEADLKAANIELLLYAPDGQMRYIPLAALYDGKQWLIEKYRFNYLTASGFLDLQTTVKLPLKAIAAAFTQGDFKFSIGSEQFSFTGLPFAGKEINKIAETFPNTTKLFDTFFNRNATVAQFGEYNIIHLATHAAFVSGTPEDSFVLMGNGDRLNLRELREWKLPNTQLVVLSACQTALGGVVGSGEEILGFGYQIQRTGARAAIASLWTVSDQGTQSLMGSFYTQLHKGTNIINSLREAQLSLLQSKQPEFQHPYFWAAFILIGNGN</sequence>
<dbReference type="InterPro" id="IPR011990">
    <property type="entry name" value="TPR-like_helical_dom_sf"/>
</dbReference>
<feature type="repeat" description="TPR" evidence="1">
    <location>
        <begin position="93"/>
        <end position="126"/>
    </location>
</feature>
<evidence type="ECO:0000256" key="1">
    <source>
        <dbReference type="PROSITE-ProRule" id="PRU00339"/>
    </source>
</evidence>
<dbReference type="Pfam" id="PF12770">
    <property type="entry name" value="CHAT"/>
    <property type="match status" value="1"/>
</dbReference>
<feature type="domain" description="CHAT" evidence="2">
    <location>
        <begin position="688"/>
        <end position="965"/>
    </location>
</feature>
<reference evidence="3 4" key="1">
    <citation type="submission" date="2020-03" db="EMBL/GenBank/DDBJ databases">
        <title>Draft Genome Sequence of 2-Methylisoborneol Producing Pseudanabaena yagii Strain GIHE-NHR1 Isolated from North Han River in South Korea.</title>
        <authorList>
            <person name="Jeong J."/>
        </authorList>
    </citation>
    <scope>NUCLEOTIDE SEQUENCE [LARGE SCALE GENOMIC DNA]</scope>
    <source>
        <strain evidence="3 4">GIHE-NHR1</strain>
    </source>
</reference>
<evidence type="ECO:0000259" key="2">
    <source>
        <dbReference type="Pfam" id="PF12770"/>
    </source>
</evidence>
<dbReference type="PROSITE" id="PS50293">
    <property type="entry name" value="TPR_REGION"/>
    <property type="match status" value="2"/>
</dbReference>
<feature type="repeat" description="TPR" evidence="1">
    <location>
        <begin position="227"/>
        <end position="260"/>
    </location>
</feature>
<dbReference type="InterPro" id="IPR024983">
    <property type="entry name" value="CHAT_dom"/>
</dbReference>
<protein>
    <submittedName>
        <fullName evidence="3">CHAT domain-containing protein</fullName>
    </submittedName>
</protein>
<evidence type="ECO:0000313" key="4">
    <source>
        <dbReference type="Proteomes" id="UP000738376"/>
    </source>
</evidence>
<dbReference type="SMART" id="SM00028">
    <property type="entry name" value="TPR"/>
    <property type="match status" value="11"/>
</dbReference>
<name>A0ABX1LTH3_9CYAN</name>
<proteinExistence type="predicted"/>